<dbReference type="Pfam" id="PF00149">
    <property type="entry name" value="Metallophos"/>
    <property type="match status" value="1"/>
</dbReference>
<evidence type="ECO:0000256" key="3">
    <source>
        <dbReference type="ARBA" id="ARBA00022989"/>
    </source>
</evidence>
<dbReference type="Gene3D" id="3.60.21.10">
    <property type="match status" value="1"/>
</dbReference>
<keyword evidence="2 7" id="KW-0812">Transmembrane</keyword>
<dbReference type="SUPFAM" id="SSF56300">
    <property type="entry name" value="Metallo-dependent phosphatases"/>
    <property type="match status" value="1"/>
</dbReference>
<accession>A0A2P6MUF8</accession>
<dbReference type="PANTHER" id="PTHR32440">
    <property type="entry name" value="PHOSPHATASE DCR2-RELATED-RELATED"/>
    <property type="match status" value="1"/>
</dbReference>
<feature type="domain" description="GAIN-B" evidence="10">
    <location>
        <begin position="2269"/>
        <end position="2426"/>
    </location>
</feature>
<dbReference type="InterPro" id="IPR004843">
    <property type="entry name" value="Calcineurin-like_PHP"/>
</dbReference>
<keyword evidence="8" id="KW-0732">Signal</keyword>
<dbReference type="CDD" id="cd00180">
    <property type="entry name" value="PKc"/>
    <property type="match status" value="1"/>
</dbReference>
<gene>
    <name evidence="11" type="ORF">PROFUN_05650</name>
</gene>
<dbReference type="PROSITE" id="PS50011">
    <property type="entry name" value="PROTEIN_KINASE_DOM"/>
    <property type="match status" value="1"/>
</dbReference>
<keyword evidence="5" id="KW-1015">Disulfide bond</keyword>
<keyword evidence="12" id="KW-1185">Reference proteome</keyword>
<keyword evidence="4 7" id="KW-0472">Membrane</keyword>
<dbReference type="Gene3D" id="2.60.40.10">
    <property type="entry name" value="Immunoglobulins"/>
    <property type="match status" value="5"/>
</dbReference>
<dbReference type="GO" id="GO:0005737">
    <property type="term" value="C:cytoplasm"/>
    <property type="evidence" value="ECO:0007669"/>
    <property type="project" value="TreeGrafter"/>
</dbReference>
<sequence>MREEKFFFLVLMVVSSALSTKPRLNFRADGTFRIVQFTDLHYGEKPFPQRDENTTRVQNTVLDIERPDLVVLTGDSISGYVWPHQNDTIGWARSTWNQMIQPMLSRDIPWAAVLGNHDDQGDASRVQLAELDASYNISLTQMGPSHLLPSVTNYQLHIYGNEGRPSTSLWMFDSFNYSCQGVEGYGCVTPETVQWYRQKSIQTEKKHGRLPGLAFFHIPFPEYISLWNSQTVLGSLEDEGVCCSSVNTGLYSAFKERGDVVAAFCGHDHSNDFSGDWYGVQLAYGRKTGYGAYGPPPGWSRGARVIEITEKPFRIRSWIRTEEGDIARQDNHSPGSNLQSLCCDMINGPLGASESYIANAYRWVCFQEQIELMIDNDQWYHSEVHNPRSLDSDKMMEGNRRHHGGAVWLYLICIILSQAVVHAGSCDRLPNPSGDIINCTLSSSQTIKQAIFDNSYPAISGGKVSCNTSPCQVSIPAGTGTNHKIVFYTSGNDVVETIIINYQGPTVSSWTPVGSAGSLFSINSQYLNSPDVINITIGQNQCLNVNFSNGLMTCIIPIGVGRLLPVSITVNGQSIASNLQKGLGWEIFSSSPNQTTDNFNVINSDPRVNQLSTGYTYTLSATSSTNGSDWYNAPANITSYAIVFTGVLYSPSNTNLIYSPGTVPQSLTCNASSINNGVFNFQLSANQFYPLRIVFYMNTFSSSSIDLTAFTNYVYLSNISSAALFSYLPPAFSTISPATNTQPTSQITLTMNGTNIGDASYSPSLYVNGRPTPLQINNGSITFTPPSQGKFTLRYVTGGQSFQTNWSFLPPYVSSSTTCPSTGCQCTLNGTSLGNVPGGVGVIYNGQRLNSSVTISNNFSAVTFTMPAGYRNASLQLVVGDLAGNVYNYTYLPAKFTTITGLSTTLSGGNLVSISGGNFGPNTTYPISLTWGGVSIYNATLLSDYNSIQLYQPIVNRVGLVVVSLFIGGDVFNQSYVALPSIYNAAGPSQGTPTFSLNGTWGDTSSYNALLYIGNMSIPISPSSTTTFTFNLPPYPAGVYSMIFQLGNYNSTPANFTYIAAPLVTSVSSVPTTGGASTILGNFLNYAYPIVTIGGVYVNVTSVSMTSVTIMVPPGTGNTSLTVNVNDQSTTTTISYQPPTITNFTGNFNTTGGNIIITGTNFGTDVSFISVTLGGIDCHVISLPSAHTVLNVNAPPGTGNRTLLVQVNGQTSPAYVFTYSPPTVSSVTRSISTSGGAVQIWGANFGRNTSLVSVSLGGIPQTISTVTDDMLSFYASPGTGFPPLSLTVDGITVIDSLSYASPVILSATPGDGITLVLHCLNLGFNSSDTLVYVNDSLNVPSNVNFTTLILPWDGAVFATIYVDVSGQRSPSFNYTLGAPSLTALPTNLSTAGGSITVMGLNLGAASTLTVTWAGQALTFNVYDATVLSGFYPPGVGANLIFSITVAGLSTSATFGYAPPIITGYASSGDTRGSVVYVNGTNLGNDLTTMTATLGGVPCSGLVVDTNYSSVHFNAPPGVGSADLQLTVGTGNLPAIFKYNYSSPSIYNVTGNISTCNPIGFIQGNNLGPDILRTQISINGNPATLVTMVTGHTTLSFTAPSGTPNGTLVTVTVGGQPSNGLPFNYAPPSISSVIGPVSTQGGKIILRGYNLAVPGSTITATADIDILTPITTSQCDSLEISIGAGVGANHTITLHLDDRVSFNVSFSFPPPRFTVTLLSDVTGYGDLLLSATNVGTTNDQTSVYLDDTLLDTSLVTSLAVVGHIQIAAPNVPRRITIQVGGQRSPPYDYAPPSATVTVYTSTITTEGSYIQLMGTYLYAPYDRISVSLGGVTISNFSAAADGTFLGIQIPPGTGSKLLVVSIYNATVYSYPIVYNPPTITGLLVNQVNTDGGRIYINGNDFGNLAGDVTISIAGTPCGNITMETAHHVMSVDVPPGVGTNLTLTLNVSGQVVSPLFSYPAPTITSVGTVGTSGGVLAVFGDNLGTNNVVVGTGGASLKSNNRTVAYLNVLAGTGVRHTLNITVGGQAVSFMFNYAAPTIYNATIYSQNHLYIVVDAINLGPLQNTTVPILTFDSIPSKFGGYTIGGLLYQPPLSLADGLYSLYIGVDGQNSSGFLFQWKANKPNLRTLPANYRVVDVDRGIVNCQIGISVEDHIGTSEQSLSLTNNVTSLPSLFVTDQLAIYNVPIVVDSCKNITLNFNFTVDINRILPLGFILMRTTNAVNQSSDLVTIHLQLPNDVILELNKKNNSALNGTAIYNAIDQLQSLYHNSSYFTISTPQFTMTIRGITGQNTTSVAVNGSVAAVTISQSSLSQLNITDAYVTLLSITKNPFASLDATPVHGGITAVQLSDSSGAEISVKGLYTPIQIVIPLLSTPDNQSVLVCSYWNVTNSTWSGDGCTVGEVSATSLTCLCDHLTNFTVTAAPRRSENSGSPVSGSPGDQTTTSQGSKTVIIAVVAAVGSILFISLIVTLIVLYIRSRRNANFIDIELTENASTNNFDETNIVLDETLSIGRKTTVYRATWGVTVTAVKMEDTDDANLSREMARLKELHHVRIVQYLGVFKRENRLSLVLEFMPCGNLHTWTKTKIMYRGDILSIGRQIADGLVYLHASEWVHGAICAENILLALGSGGDMVAKICDFGVMVRPGERAEAVCDAPEVKDTKKVEKGTDIFCLATVITDMTQPIKCSTSLKTIEDAEKRTLPDDIDELMDRCWSTKPRDRPTAMELYRALEEYKHEPMSMSGF</sequence>
<dbReference type="GO" id="GO:0016788">
    <property type="term" value="F:hydrolase activity, acting on ester bonds"/>
    <property type="evidence" value="ECO:0007669"/>
    <property type="project" value="TreeGrafter"/>
</dbReference>
<feature type="transmembrane region" description="Helical" evidence="7">
    <location>
        <begin position="2449"/>
        <end position="2474"/>
    </location>
</feature>
<dbReference type="STRING" id="1890364.A0A2P6MUF8"/>
<dbReference type="SUPFAM" id="SSF81296">
    <property type="entry name" value="E set domains"/>
    <property type="match status" value="6"/>
</dbReference>
<dbReference type="Pfam" id="PF01833">
    <property type="entry name" value="TIG"/>
    <property type="match status" value="7"/>
</dbReference>
<dbReference type="InterPro" id="IPR046338">
    <property type="entry name" value="GAIN_dom_sf"/>
</dbReference>
<evidence type="ECO:0008006" key="13">
    <source>
        <dbReference type="Google" id="ProtNLM"/>
    </source>
</evidence>
<dbReference type="Pfam" id="PF01825">
    <property type="entry name" value="GPS"/>
    <property type="match status" value="1"/>
</dbReference>
<dbReference type="InterPro" id="IPR029052">
    <property type="entry name" value="Metallo-depent_PP-like"/>
</dbReference>
<dbReference type="InterPro" id="IPR014756">
    <property type="entry name" value="Ig_E-set"/>
</dbReference>
<dbReference type="GO" id="GO:0004672">
    <property type="term" value="F:protein kinase activity"/>
    <property type="evidence" value="ECO:0007669"/>
    <property type="project" value="InterPro"/>
</dbReference>
<evidence type="ECO:0000313" key="11">
    <source>
        <dbReference type="EMBL" id="PRP75339.1"/>
    </source>
</evidence>
<dbReference type="GO" id="GO:0005524">
    <property type="term" value="F:ATP binding"/>
    <property type="evidence" value="ECO:0007669"/>
    <property type="project" value="InterPro"/>
</dbReference>
<evidence type="ECO:0000259" key="10">
    <source>
        <dbReference type="PROSITE" id="PS50221"/>
    </source>
</evidence>
<name>A0A2P6MUF8_9EUKA</name>
<proteinExistence type="predicted"/>
<reference evidence="11 12" key="1">
    <citation type="journal article" date="2018" name="Genome Biol. Evol.">
        <title>Multiple Roots of Fruiting Body Formation in Amoebozoa.</title>
        <authorList>
            <person name="Hillmann F."/>
            <person name="Forbes G."/>
            <person name="Novohradska S."/>
            <person name="Ferling I."/>
            <person name="Riege K."/>
            <person name="Groth M."/>
            <person name="Westermann M."/>
            <person name="Marz M."/>
            <person name="Spaller T."/>
            <person name="Winckler T."/>
            <person name="Schaap P."/>
            <person name="Glockner G."/>
        </authorList>
    </citation>
    <scope>NUCLEOTIDE SEQUENCE [LARGE SCALE GENOMIC DNA]</scope>
    <source>
        <strain evidence="11 12">Jena</strain>
    </source>
</reference>
<dbReference type="CDD" id="cd00603">
    <property type="entry name" value="IPT_PCSR"/>
    <property type="match status" value="1"/>
</dbReference>
<dbReference type="GO" id="GO:0016020">
    <property type="term" value="C:membrane"/>
    <property type="evidence" value="ECO:0007669"/>
    <property type="project" value="UniProtKB-SubCell"/>
</dbReference>
<feature type="chain" id="PRO_5015192332" description="Calcineurin-like phosphoesterase domain-containing protein" evidence="8">
    <location>
        <begin position="20"/>
        <end position="2741"/>
    </location>
</feature>
<feature type="region of interest" description="Disordered" evidence="6">
    <location>
        <begin position="2422"/>
        <end position="2443"/>
    </location>
</feature>
<dbReference type="SMART" id="SM00303">
    <property type="entry name" value="GPS"/>
    <property type="match status" value="1"/>
</dbReference>
<keyword evidence="3 7" id="KW-1133">Transmembrane helix</keyword>
<evidence type="ECO:0000259" key="9">
    <source>
        <dbReference type="PROSITE" id="PS50011"/>
    </source>
</evidence>
<dbReference type="Pfam" id="PF07714">
    <property type="entry name" value="PK_Tyr_Ser-Thr"/>
    <property type="match status" value="1"/>
</dbReference>
<dbReference type="SUPFAM" id="SSF56112">
    <property type="entry name" value="Protein kinase-like (PK-like)"/>
    <property type="match status" value="1"/>
</dbReference>
<dbReference type="Gene3D" id="1.10.510.10">
    <property type="entry name" value="Transferase(Phosphotransferase) domain 1"/>
    <property type="match status" value="1"/>
</dbReference>
<evidence type="ECO:0000256" key="8">
    <source>
        <dbReference type="SAM" id="SignalP"/>
    </source>
</evidence>
<dbReference type="InterPro" id="IPR011009">
    <property type="entry name" value="Kinase-like_dom_sf"/>
</dbReference>
<feature type="domain" description="Protein kinase" evidence="9">
    <location>
        <begin position="2501"/>
        <end position="2736"/>
    </location>
</feature>
<comment type="caution">
    <text evidence="11">The sequence shown here is derived from an EMBL/GenBank/DDBJ whole genome shotgun (WGS) entry which is preliminary data.</text>
</comment>
<organism evidence="11 12">
    <name type="scientific">Planoprotostelium fungivorum</name>
    <dbReference type="NCBI Taxonomy" id="1890364"/>
    <lineage>
        <taxon>Eukaryota</taxon>
        <taxon>Amoebozoa</taxon>
        <taxon>Evosea</taxon>
        <taxon>Variosea</taxon>
        <taxon>Cavosteliida</taxon>
        <taxon>Cavosteliaceae</taxon>
        <taxon>Planoprotostelium</taxon>
    </lineage>
</organism>
<dbReference type="InParanoid" id="A0A2P6MUF8"/>
<evidence type="ECO:0000313" key="12">
    <source>
        <dbReference type="Proteomes" id="UP000241769"/>
    </source>
</evidence>
<dbReference type="InterPro" id="IPR001245">
    <property type="entry name" value="Ser-Thr/Tyr_kinase_cat_dom"/>
</dbReference>
<feature type="compositionally biased region" description="Polar residues" evidence="6">
    <location>
        <begin position="2427"/>
        <end position="2443"/>
    </location>
</feature>
<dbReference type="InterPro" id="IPR000719">
    <property type="entry name" value="Prot_kinase_dom"/>
</dbReference>
<dbReference type="Gene3D" id="2.60.220.50">
    <property type="match status" value="1"/>
</dbReference>
<dbReference type="PANTHER" id="PTHR32440:SF3">
    <property type="entry name" value="CALCINEURIN-LIKE PHOSPHOESTERASE DOMAIN-CONTAINING PROTEIN"/>
    <property type="match status" value="1"/>
</dbReference>
<dbReference type="InterPro" id="IPR000203">
    <property type="entry name" value="GPS"/>
</dbReference>
<evidence type="ECO:0000256" key="7">
    <source>
        <dbReference type="SAM" id="Phobius"/>
    </source>
</evidence>
<evidence type="ECO:0000256" key="1">
    <source>
        <dbReference type="ARBA" id="ARBA00004370"/>
    </source>
</evidence>
<comment type="subcellular location">
    <subcellularLocation>
        <location evidence="1">Membrane</location>
    </subcellularLocation>
</comment>
<dbReference type="CDD" id="cd12087">
    <property type="entry name" value="TM_EGFR-like"/>
    <property type="match status" value="1"/>
</dbReference>
<dbReference type="EMBL" id="MDYQ01000395">
    <property type="protein sequence ID" value="PRP75339.1"/>
    <property type="molecule type" value="Genomic_DNA"/>
</dbReference>
<protein>
    <recommendedName>
        <fullName evidence="13">Calcineurin-like phosphoesterase domain-containing protein</fullName>
    </recommendedName>
</protein>
<dbReference type="PROSITE" id="PS50221">
    <property type="entry name" value="GAIN_B"/>
    <property type="match status" value="1"/>
</dbReference>
<evidence type="ECO:0000256" key="2">
    <source>
        <dbReference type="ARBA" id="ARBA00022692"/>
    </source>
</evidence>
<evidence type="ECO:0000256" key="5">
    <source>
        <dbReference type="ARBA" id="ARBA00023157"/>
    </source>
</evidence>
<evidence type="ECO:0000256" key="6">
    <source>
        <dbReference type="SAM" id="MobiDB-lite"/>
    </source>
</evidence>
<dbReference type="OrthoDB" id="429461at2759"/>
<dbReference type="InterPro" id="IPR013783">
    <property type="entry name" value="Ig-like_fold"/>
</dbReference>
<dbReference type="Proteomes" id="UP000241769">
    <property type="component" value="Unassembled WGS sequence"/>
</dbReference>
<dbReference type="CDD" id="cd07383">
    <property type="entry name" value="MPP_Dcr2"/>
    <property type="match status" value="1"/>
</dbReference>
<dbReference type="InterPro" id="IPR057244">
    <property type="entry name" value="GAIN_B"/>
</dbReference>
<feature type="signal peptide" evidence="8">
    <location>
        <begin position="1"/>
        <end position="19"/>
    </location>
</feature>
<evidence type="ECO:0000256" key="4">
    <source>
        <dbReference type="ARBA" id="ARBA00023136"/>
    </source>
</evidence>
<dbReference type="InterPro" id="IPR002909">
    <property type="entry name" value="IPT_dom"/>
</dbReference>